<comment type="similarity">
    <text evidence="1 2">Belongs to the anti-sigma-factor antagonist family.</text>
</comment>
<dbReference type="InterPro" id="IPR036513">
    <property type="entry name" value="STAS_dom_sf"/>
</dbReference>
<comment type="caution">
    <text evidence="5">The sequence shown here is derived from an EMBL/GenBank/DDBJ whole genome shotgun (WGS) entry which is preliminary data.</text>
</comment>
<accession>A0ABP6RPL7</accession>
<evidence type="ECO:0000259" key="4">
    <source>
        <dbReference type="PROSITE" id="PS50801"/>
    </source>
</evidence>
<evidence type="ECO:0000256" key="1">
    <source>
        <dbReference type="ARBA" id="ARBA00009013"/>
    </source>
</evidence>
<dbReference type="InterPro" id="IPR002645">
    <property type="entry name" value="STAS_dom"/>
</dbReference>
<evidence type="ECO:0000313" key="5">
    <source>
        <dbReference type="EMBL" id="GAA3358665.1"/>
    </source>
</evidence>
<name>A0ABP6RPL7_9PSEU</name>
<organism evidence="5 6">
    <name type="scientific">Saccharopolyspora gregorii</name>
    <dbReference type="NCBI Taxonomy" id="33914"/>
    <lineage>
        <taxon>Bacteria</taxon>
        <taxon>Bacillati</taxon>
        <taxon>Actinomycetota</taxon>
        <taxon>Actinomycetes</taxon>
        <taxon>Pseudonocardiales</taxon>
        <taxon>Pseudonocardiaceae</taxon>
        <taxon>Saccharopolyspora</taxon>
    </lineage>
</organism>
<evidence type="ECO:0000256" key="3">
    <source>
        <dbReference type="SAM" id="MobiDB-lite"/>
    </source>
</evidence>
<dbReference type="PROSITE" id="PS50801">
    <property type="entry name" value="STAS"/>
    <property type="match status" value="1"/>
</dbReference>
<dbReference type="CDD" id="cd07043">
    <property type="entry name" value="STAS_anti-anti-sigma_factors"/>
    <property type="match status" value="1"/>
</dbReference>
<dbReference type="EMBL" id="BAAAYK010000038">
    <property type="protein sequence ID" value="GAA3358665.1"/>
    <property type="molecule type" value="Genomic_DNA"/>
</dbReference>
<dbReference type="RefSeq" id="WP_344927382.1">
    <property type="nucleotide sequence ID" value="NZ_BAAAYK010000038.1"/>
</dbReference>
<dbReference type="InterPro" id="IPR003658">
    <property type="entry name" value="Anti-sigma_ant"/>
</dbReference>
<reference evidence="6" key="1">
    <citation type="journal article" date="2019" name="Int. J. Syst. Evol. Microbiol.">
        <title>The Global Catalogue of Microorganisms (GCM) 10K type strain sequencing project: providing services to taxonomists for standard genome sequencing and annotation.</title>
        <authorList>
            <consortium name="The Broad Institute Genomics Platform"/>
            <consortium name="The Broad Institute Genome Sequencing Center for Infectious Disease"/>
            <person name="Wu L."/>
            <person name="Ma J."/>
        </authorList>
    </citation>
    <scope>NUCLEOTIDE SEQUENCE [LARGE SCALE GENOMIC DNA]</scope>
    <source>
        <strain evidence="6">JCM 9687</strain>
    </source>
</reference>
<dbReference type="Pfam" id="PF01740">
    <property type="entry name" value="STAS"/>
    <property type="match status" value="1"/>
</dbReference>
<feature type="region of interest" description="Disordered" evidence="3">
    <location>
        <begin position="1"/>
        <end position="45"/>
    </location>
</feature>
<feature type="domain" description="STAS" evidence="4">
    <location>
        <begin position="57"/>
        <end position="159"/>
    </location>
</feature>
<dbReference type="SUPFAM" id="SSF52091">
    <property type="entry name" value="SpoIIaa-like"/>
    <property type="match status" value="1"/>
</dbReference>
<dbReference type="NCBIfam" id="TIGR00377">
    <property type="entry name" value="ant_ant_sig"/>
    <property type="match status" value="1"/>
</dbReference>
<gene>
    <name evidence="5" type="ORF">GCM10020366_31600</name>
</gene>
<protein>
    <recommendedName>
        <fullName evidence="2">Anti-sigma factor antagonist</fullName>
    </recommendedName>
</protein>
<dbReference type="Gene3D" id="3.30.750.24">
    <property type="entry name" value="STAS domain"/>
    <property type="match status" value="1"/>
</dbReference>
<dbReference type="Proteomes" id="UP001500483">
    <property type="component" value="Unassembled WGS sequence"/>
</dbReference>
<evidence type="ECO:0000256" key="2">
    <source>
        <dbReference type="RuleBase" id="RU003749"/>
    </source>
</evidence>
<dbReference type="PANTHER" id="PTHR33495">
    <property type="entry name" value="ANTI-SIGMA FACTOR ANTAGONIST TM_1081-RELATED-RELATED"/>
    <property type="match status" value="1"/>
</dbReference>
<proteinExistence type="inferred from homology"/>
<keyword evidence="6" id="KW-1185">Reference proteome</keyword>
<dbReference type="PANTHER" id="PTHR33495:SF2">
    <property type="entry name" value="ANTI-SIGMA FACTOR ANTAGONIST TM_1081-RELATED"/>
    <property type="match status" value="1"/>
</dbReference>
<evidence type="ECO:0000313" key="6">
    <source>
        <dbReference type="Proteomes" id="UP001500483"/>
    </source>
</evidence>
<sequence length="164" mass="17640">MILANTGNSDRAAHQRHAPVGLEPQRTITPPRDAGEPVSGTPGHPRTLRLAVHRPDPGVVVVHVGGEIDLAAAPRLGEMVRQRLTAAALRAVVLDLTDVTFCSSAGLELLLHAQRRAECRRTPLYVVFGTGAVLRLITLTGLADRFTSRATTAHAIADIRRHHL</sequence>